<proteinExistence type="predicted"/>
<dbReference type="SUPFAM" id="SSF53474">
    <property type="entry name" value="alpha/beta-Hydrolases"/>
    <property type="match status" value="1"/>
</dbReference>
<evidence type="ECO:0000313" key="3">
    <source>
        <dbReference type="Proteomes" id="UP000252355"/>
    </source>
</evidence>
<evidence type="ECO:0000259" key="1">
    <source>
        <dbReference type="Pfam" id="PF12146"/>
    </source>
</evidence>
<dbReference type="InterPro" id="IPR050261">
    <property type="entry name" value="FrsA_esterase"/>
</dbReference>
<feature type="domain" description="Serine aminopeptidase S33" evidence="1">
    <location>
        <begin position="32"/>
        <end position="143"/>
    </location>
</feature>
<dbReference type="Pfam" id="PF12146">
    <property type="entry name" value="Hydrolase_4"/>
    <property type="match status" value="1"/>
</dbReference>
<name>A0A367ZLQ6_9BACT</name>
<reference evidence="2 3" key="1">
    <citation type="submission" date="2018-05" db="EMBL/GenBank/DDBJ databases">
        <title>A metagenomic window into the 2 km-deep terrestrial subsurface aquifer revealed taxonomically and functionally diverse microbial community comprising novel uncultured bacterial lineages.</title>
        <authorList>
            <person name="Kadnikov V.V."/>
            <person name="Mardanov A.V."/>
            <person name="Beletsky A.V."/>
            <person name="Banks D."/>
            <person name="Pimenov N.V."/>
            <person name="Frank Y.A."/>
            <person name="Karnachuk O.V."/>
            <person name="Ravin N.V."/>
        </authorList>
    </citation>
    <scope>NUCLEOTIDE SEQUENCE [LARGE SCALE GENOMIC DNA]</scope>
    <source>
        <strain evidence="2">BY5</strain>
    </source>
</reference>
<protein>
    <recommendedName>
        <fullName evidence="1">Serine aminopeptidase S33 domain-containing protein</fullName>
    </recommendedName>
</protein>
<sequence>MDEARTRYLIDGRELSVLEAPARADDQAGQDDRAIILLHGLTASAATMKPQIELLTGAGFVCLAPDAPHHGPRDDGFLAAMHEAPPTRAHACLLDIVTAWIDEVAALQRALRAAGKRRLAVVGVSMGGHTALGAMLREPRPDVCVPLISTPSWEPRRVGAARDPRDVQAPVHFPERFPPTPLLAITAGRDSIVPPGPMRAFVATLRPLYAAFPERLHHRDFPESDHVMRPEDWQAAWQEVLAWLARWLPPAPPSRPG</sequence>
<gene>
    <name evidence="2" type="ORF">OZSIB_0375</name>
</gene>
<evidence type="ECO:0000313" key="2">
    <source>
        <dbReference type="EMBL" id="RCK79033.1"/>
    </source>
</evidence>
<dbReference type="InterPro" id="IPR029058">
    <property type="entry name" value="AB_hydrolase_fold"/>
</dbReference>
<organism evidence="2 3">
    <name type="scientific">Candidatus Ozemobacter sibiricus</name>
    <dbReference type="NCBI Taxonomy" id="2268124"/>
    <lineage>
        <taxon>Bacteria</taxon>
        <taxon>Candidatus Ozemobacteria</taxon>
        <taxon>Candidatus Ozemobacterales</taxon>
        <taxon>Candidatus Ozemobacteraceae</taxon>
        <taxon>Candidatus Ozemobacter</taxon>
    </lineage>
</organism>
<dbReference type="Proteomes" id="UP000252355">
    <property type="component" value="Unassembled WGS sequence"/>
</dbReference>
<dbReference type="EMBL" id="QOQW01000016">
    <property type="protein sequence ID" value="RCK79033.1"/>
    <property type="molecule type" value="Genomic_DNA"/>
</dbReference>
<comment type="caution">
    <text evidence="2">The sequence shown here is derived from an EMBL/GenBank/DDBJ whole genome shotgun (WGS) entry which is preliminary data.</text>
</comment>
<dbReference type="PANTHER" id="PTHR22946">
    <property type="entry name" value="DIENELACTONE HYDROLASE DOMAIN-CONTAINING PROTEIN-RELATED"/>
    <property type="match status" value="1"/>
</dbReference>
<accession>A0A367ZLQ6</accession>
<dbReference type="InterPro" id="IPR022742">
    <property type="entry name" value="Hydrolase_4"/>
</dbReference>
<dbReference type="Gene3D" id="3.40.50.1820">
    <property type="entry name" value="alpha/beta hydrolase"/>
    <property type="match status" value="1"/>
</dbReference>
<dbReference type="AlphaFoldDB" id="A0A367ZLQ6"/>